<proteinExistence type="predicted"/>
<reference evidence="1 2" key="1">
    <citation type="submission" date="2015-11" db="EMBL/GenBank/DDBJ databases">
        <title>Evidence for parallel genomic evolution in an endosymbiosis of termite gut flagellates.</title>
        <authorList>
            <person name="Zheng H."/>
        </authorList>
    </citation>
    <scope>NUCLEOTIDE SEQUENCE [LARGE SCALE GENOMIC DNA]</scope>
    <source>
        <strain evidence="1 2">CET450</strain>
    </source>
</reference>
<name>A0A1E5IIX3_ENDTX</name>
<accession>A0A1E5IIX3</accession>
<dbReference type="EMBL" id="LNVX01000360">
    <property type="protein sequence ID" value="OEG70371.1"/>
    <property type="molecule type" value="Genomic_DNA"/>
</dbReference>
<evidence type="ECO:0000313" key="1">
    <source>
        <dbReference type="EMBL" id="OEG70371.1"/>
    </source>
</evidence>
<evidence type="ECO:0000313" key="2">
    <source>
        <dbReference type="Proteomes" id="UP000095237"/>
    </source>
</evidence>
<dbReference type="AlphaFoldDB" id="A0A1E5IIX3"/>
<keyword evidence="2" id="KW-1185">Reference proteome</keyword>
<protein>
    <submittedName>
        <fullName evidence="1">Uncharacterized protein</fullName>
    </submittedName>
</protein>
<dbReference type="Proteomes" id="UP000095237">
    <property type="component" value="Unassembled WGS sequence"/>
</dbReference>
<organism evidence="1 2">
    <name type="scientific">Endomicrobium trichonymphae</name>
    <dbReference type="NCBI Taxonomy" id="1408204"/>
    <lineage>
        <taxon>Bacteria</taxon>
        <taxon>Pseudomonadati</taxon>
        <taxon>Elusimicrobiota</taxon>
        <taxon>Endomicrobiia</taxon>
        <taxon>Endomicrobiales</taxon>
        <taxon>Endomicrobiaceae</taxon>
        <taxon>Candidatus Endomicrobiellum</taxon>
    </lineage>
</organism>
<comment type="caution">
    <text evidence="1">The sequence shown here is derived from an EMBL/GenBank/DDBJ whole genome shotgun (WGS) entry which is preliminary data.</text>
</comment>
<gene>
    <name evidence="1" type="ORF">ATZ36_04710</name>
</gene>
<sequence length="81" mass="9290">MLLLRIHSNADNASVSFRKELIKNCNLHTVLDLLSEDDLADFVKLQKPKADSDNPWIIKAADVNEETWDLSVKTPIKKMKR</sequence>